<dbReference type="SUPFAM" id="SSF53474">
    <property type="entry name" value="alpha/beta-Hydrolases"/>
    <property type="match status" value="1"/>
</dbReference>
<comment type="caution">
    <text evidence="1">The sequence shown here is derived from an EMBL/GenBank/DDBJ whole genome shotgun (WGS) entry which is preliminary data.</text>
</comment>
<dbReference type="InterPro" id="IPR029058">
    <property type="entry name" value="AB_hydrolase_fold"/>
</dbReference>
<dbReference type="GO" id="GO:0016787">
    <property type="term" value="F:hydrolase activity"/>
    <property type="evidence" value="ECO:0007669"/>
    <property type="project" value="UniProtKB-KW"/>
</dbReference>
<proteinExistence type="predicted"/>
<sequence>MTRILLLPGWQGSSDGHWQRRWERLYGDTVVEQADWDFPRRGDWITRLEDVILAQPGPVALVGHSLGCHLIDAWSASTRHADRVVCALLVAPPDMESNELPAALLPWRHPLSQAPLPFPAMLAASTDDPYCRWQVAQQLAQRWGARCANLGAYGHVNTASGLGDWPQGRQLLDAILPPAQHPTALFSA</sequence>
<keyword evidence="1" id="KW-0378">Hydrolase</keyword>
<evidence type="ECO:0000313" key="2">
    <source>
        <dbReference type="Proteomes" id="UP000664800"/>
    </source>
</evidence>
<accession>A0A8I1MZE2</accession>
<dbReference type="EMBL" id="JAFKMR010000028">
    <property type="protein sequence ID" value="MBN8745306.1"/>
    <property type="molecule type" value="Genomic_DNA"/>
</dbReference>
<organism evidence="1 2">
    <name type="scientific">Thiomonas arsenitoxydans (strain DSM 22701 / CIP 110005 / 3As)</name>
    <dbReference type="NCBI Taxonomy" id="426114"/>
    <lineage>
        <taxon>Bacteria</taxon>
        <taxon>Pseudomonadati</taxon>
        <taxon>Pseudomonadota</taxon>
        <taxon>Betaproteobacteria</taxon>
        <taxon>Burkholderiales</taxon>
        <taxon>Thiomonas</taxon>
    </lineage>
</organism>
<gene>
    <name evidence="1" type="ORF">J0I24_13530</name>
</gene>
<dbReference type="Gene3D" id="3.40.50.1820">
    <property type="entry name" value="alpha/beta hydrolase"/>
    <property type="match status" value="1"/>
</dbReference>
<evidence type="ECO:0000313" key="1">
    <source>
        <dbReference type="EMBL" id="MBN8745306.1"/>
    </source>
</evidence>
<dbReference type="Proteomes" id="UP000664800">
    <property type="component" value="Unassembled WGS sequence"/>
</dbReference>
<reference evidence="1" key="1">
    <citation type="submission" date="2021-02" db="EMBL/GenBank/DDBJ databases">
        <title>Thiocyanate and organic carbon inputs drive convergent selection for specific autotrophic Afipia and Thiobacillus strains within complex microbiomes.</title>
        <authorList>
            <person name="Huddy R.J."/>
            <person name="Sachdeva R."/>
            <person name="Kadzinga F."/>
            <person name="Kantor R.S."/>
            <person name="Harrison S.T.L."/>
            <person name="Banfield J.F."/>
        </authorList>
    </citation>
    <scope>NUCLEOTIDE SEQUENCE</scope>
    <source>
        <strain evidence="1">SCN18_13_7_16_R3_B_64_19</strain>
    </source>
</reference>
<name>A0A8I1MZE2_THIA3</name>
<dbReference type="Pfam" id="PF06821">
    <property type="entry name" value="Ser_hydrolase"/>
    <property type="match status" value="1"/>
</dbReference>
<dbReference type="AlphaFoldDB" id="A0A8I1MZE2"/>
<protein>
    <submittedName>
        <fullName evidence="1">Alpha/beta hydrolase</fullName>
    </submittedName>
</protein>
<dbReference type="InterPro" id="IPR010662">
    <property type="entry name" value="RBBP9/YdeN"/>
</dbReference>
<dbReference type="RefSeq" id="WP_276731957.1">
    <property type="nucleotide sequence ID" value="NZ_JAFKMR010000028.1"/>
</dbReference>